<dbReference type="AlphaFoldDB" id="A0A7X2MW42"/>
<accession>A0A7X2MW42</accession>
<name>A0A7X2MW42_9CLOT</name>
<dbReference type="InterPro" id="IPR003156">
    <property type="entry name" value="DHHA1_dom"/>
</dbReference>
<feature type="domain" description="DDH" evidence="1">
    <location>
        <begin position="19"/>
        <end position="156"/>
    </location>
</feature>
<comment type="caution">
    <text evidence="3">The sequence shown here is derived from an EMBL/GenBank/DDBJ whole genome shotgun (WGS) entry which is preliminary data.</text>
</comment>
<dbReference type="Pfam" id="PF02272">
    <property type="entry name" value="DHHA1"/>
    <property type="match status" value="1"/>
</dbReference>
<dbReference type="InterPro" id="IPR038763">
    <property type="entry name" value="DHH_sf"/>
</dbReference>
<reference evidence="3 4" key="1">
    <citation type="submission" date="2019-08" db="EMBL/GenBank/DDBJ databases">
        <title>In-depth cultivation of the pig gut microbiome towards novel bacterial diversity and tailored functional studies.</title>
        <authorList>
            <person name="Wylensek D."/>
            <person name="Hitch T.C.A."/>
            <person name="Clavel T."/>
        </authorList>
    </citation>
    <scope>NUCLEOTIDE SEQUENCE [LARGE SCALE GENOMIC DNA]</scope>
    <source>
        <strain evidence="3 4">WCA-383-APC-5B</strain>
    </source>
</reference>
<dbReference type="Pfam" id="PF01368">
    <property type="entry name" value="DHH"/>
    <property type="match status" value="1"/>
</dbReference>
<evidence type="ECO:0000313" key="3">
    <source>
        <dbReference type="EMBL" id="MSR90162.1"/>
    </source>
</evidence>
<dbReference type="InterPro" id="IPR051319">
    <property type="entry name" value="Oligoribo/pAp-PDE_c-di-AMP_PDE"/>
</dbReference>
<gene>
    <name evidence="3" type="ORF">FYJ33_01710</name>
</gene>
<keyword evidence="4" id="KW-1185">Reference proteome</keyword>
<dbReference type="InterPro" id="IPR001667">
    <property type="entry name" value="DDH_dom"/>
</dbReference>
<dbReference type="Proteomes" id="UP000460287">
    <property type="component" value="Unassembled WGS sequence"/>
</dbReference>
<feature type="domain" description="DHHA1" evidence="2">
    <location>
        <begin position="223"/>
        <end position="316"/>
    </location>
</feature>
<evidence type="ECO:0000313" key="4">
    <source>
        <dbReference type="Proteomes" id="UP000460287"/>
    </source>
</evidence>
<dbReference type="Gene3D" id="3.90.1640.10">
    <property type="entry name" value="inorganic pyrophosphatase (n-terminal core)"/>
    <property type="match status" value="1"/>
</dbReference>
<dbReference type="RefSeq" id="WP_154530035.1">
    <property type="nucleotide sequence ID" value="NZ_JAQXTV010000232.1"/>
</dbReference>
<dbReference type="SUPFAM" id="SSF64182">
    <property type="entry name" value="DHH phosphoesterases"/>
    <property type="match status" value="1"/>
</dbReference>
<evidence type="ECO:0000259" key="1">
    <source>
        <dbReference type="Pfam" id="PF01368"/>
    </source>
</evidence>
<organism evidence="3 4">
    <name type="scientific">Inconstantimicrobium porci</name>
    <dbReference type="NCBI Taxonomy" id="2652291"/>
    <lineage>
        <taxon>Bacteria</taxon>
        <taxon>Bacillati</taxon>
        <taxon>Bacillota</taxon>
        <taxon>Clostridia</taxon>
        <taxon>Eubacteriales</taxon>
        <taxon>Clostridiaceae</taxon>
        <taxon>Inconstantimicrobium</taxon>
    </lineage>
</organism>
<dbReference type="EMBL" id="VULX01000001">
    <property type="protein sequence ID" value="MSR90162.1"/>
    <property type="molecule type" value="Genomic_DNA"/>
</dbReference>
<evidence type="ECO:0000259" key="2">
    <source>
        <dbReference type="Pfam" id="PF02272"/>
    </source>
</evidence>
<dbReference type="GO" id="GO:0003676">
    <property type="term" value="F:nucleic acid binding"/>
    <property type="evidence" value="ECO:0007669"/>
    <property type="project" value="InterPro"/>
</dbReference>
<dbReference type="Gene3D" id="3.10.310.30">
    <property type="match status" value="1"/>
</dbReference>
<proteinExistence type="predicted"/>
<protein>
    <submittedName>
        <fullName evidence="3">Bifunctional oligoribonuclease/PAP phosphatase NrnA</fullName>
    </submittedName>
</protein>
<dbReference type="PANTHER" id="PTHR47618:SF1">
    <property type="entry name" value="BIFUNCTIONAL OLIGORIBONUCLEASE AND PAP PHOSPHATASE NRNA"/>
    <property type="match status" value="1"/>
</dbReference>
<sequence length="319" mass="35226">MNSLSEIADIIKANHSFGVTYHVSPDGDACGSVMALVQGLRKLGKEAYIISRDLTPDNLGFLPLSMEIAGHNTKPKNNSDILIALDCGNEERLSCDISDFTGMIINVDHHITNDMYGRFNYVDSSSSATSEIIYSLLNELDIELDTSIAKCLYTGILTDTGSFRHSNTTSSTHRVVSNLLNYNINHTKIHSALFDNKPFSKLKLIGRVLDDCKLLFNGKLILLYVTKQMLNELNIDNMDTGDLVSYGLQVENTEVSVLLKETDCGVKVSLRSKNEFDVRNIAEKFGGGGHIKASGITFNDCTLSEVKDKILNEFAKELD</sequence>
<dbReference type="PANTHER" id="PTHR47618">
    <property type="entry name" value="BIFUNCTIONAL OLIGORIBONUCLEASE AND PAP PHOSPHATASE NRNA"/>
    <property type="match status" value="1"/>
</dbReference>